<organism evidence="2 3">
    <name type="scientific">Aphis glycines</name>
    <name type="common">Soybean aphid</name>
    <dbReference type="NCBI Taxonomy" id="307491"/>
    <lineage>
        <taxon>Eukaryota</taxon>
        <taxon>Metazoa</taxon>
        <taxon>Ecdysozoa</taxon>
        <taxon>Arthropoda</taxon>
        <taxon>Hexapoda</taxon>
        <taxon>Insecta</taxon>
        <taxon>Pterygota</taxon>
        <taxon>Neoptera</taxon>
        <taxon>Paraneoptera</taxon>
        <taxon>Hemiptera</taxon>
        <taxon>Sternorrhyncha</taxon>
        <taxon>Aphidomorpha</taxon>
        <taxon>Aphidoidea</taxon>
        <taxon>Aphididae</taxon>
        <taxon>Aphidini</taxon>
        <taxon>Aphis</taxon>
        <taxon>Aphis</taxon>
    </lineage>
</organism>
<keyword evidence="1" id="KW-0472">Membrane</keyword>
<name>A0A6G0U1J7_APHGL</name>
<evidence type="ECO:0000313" key="2">
    <source>
        <dbReference type="EMBL" id="KAE9541800.1"/>
    </source>
</evidence>
<evidence type="ECO:0000313" key="3">
    <source>
        <dbReference type="Proteomes" id="UP000475862"/>
    </source>
</evidence>
<dbReference type="EMBL" id="VYZN01000012">
    <property type="protein sequence ID" value="KAE9541800.1"/>
    <property type="molecule type" value="Genomic_DNA"/>
</dbReference>
<reference evidence="2 3" key="1">
    <citation type="submission" date="2019-08" db="EMBL/GenBank/DDBJ databases">
        <title>The genome of the soybean aphid Biotype 1, its phylome, world population structure and adaptation to the North American continent.</title>
        <authorList>
            <person name="Giordano R."/>
            <person name="Donthu R.K."/>
            <person name="Hernandez A.G."/>
            <person name="Wright C.L."/>
            <person name="Zimin A.V."/>
        </authorList>
    </citation>
    <scope>NUCLEOTIDE SEQUENCE [LARGE SCALE GENOMIC DNA]</scope>
    <source>
        <tissue evidence="2">Whole aphids</tissue>
    </source>
</reference>
<keyword evidence="1" id="KW-1133">Transmembrane helix</keyword>
<feature type="non-terminal residue" evidence="2">
    <location>
        <position position="1"/>
    </location>
</feature>
<proteinExistence type="predicted"/>
<keyword evidence="3" id="KW-1185">Reference proteome</keyword>
<dbReference type="AlphaFoldDB" id="A0A6G0U1J7"/>
<comment type="caution">
    <text evidence="2">The sequence shown here is derived from an EMBL/GenBank/DDBJ whole genome shotgun (WGS) entry which is preliminary data.</text>
</comment>
<feature type="transmembrane region" description="Helical" evidence="1">
    <location>
        <begin position="5"/>
        <end position="25"/>
    </location>
</feature>
<accession>A0A6G0U1J7</accession>
<protein>
    <submittedName>
        <fullName evidence="2">Uncharacterized protein</fullName>
    </submittedName>
</protein>
<keyword evidence="1" id="KW-0812">Transmembrane</keyword>
<dbReference type="Proteomes" id="UP000475862">
    <property type="component" value="Unassembled WGS sequence"/>
</dbReference>
<evidence type="ECO:0000256" key="1">
    <source>
        <dbReference type="SAM" id="Phobius"/>
    </source>
</evidence>
<gene>
    <name evidence="2" type="ORF">AGLY_003791</name>
</gene>
<sequence length="307" mass="34890">LRIMIVVIIINFIYLFVKLIIDYSLCQSIEIYYPCKFYFLRFYIQSILVKNKTKYKIDFYFSGLKYSLCINILLGCFENNPVSLAVGKYSVIRIHMLIAYSYSIHDILFETFHACIGLRGMLVLGRLVFIRSTLLHPVCSSDTDHCTNNTAEILPIRRAVVPKVQSPLPSTSLTGIIFNESCRSYPILVTRGHDVSMCSIEFGGILPFVASKYTPACLSNLNKLKQAWRMLLTKRDLHFQGPNIHKVTYGAIILSKKILGTPLPITQLMVSEVYTMYTKSILKKKSKINGRGSNNAIYQSSSIKSHV</sequence>